<comment type="caution">
    <text evidence="2">The sequence shown here is derived from an EMBL/GenBank/DDBJ whole genome shotgun (WGS) entry which is preliminary data.</text>
</comment>
<protein>
    <recommendedName>
        <fullName evidence="1">Clr5 domain-containing protein</fullName>
    </recommendedName>
</protein>
<feature type="domain" description="Clr5" evidence="1">
    <location>
        <begin position="1"/>
        <end position="34"/>
    </location>
</feature>
<dbReference type="Proteomes" id="UP001358417">
    <property type="component" value="Unassembled WGS sequence"/>
</dbReference>
<evidence type="ECO:0000259" key="1">
    <source>
        <dbReference type="Pfam" id="PF14420"/>
    </source>
</evidence>
<proteinExistence type="predicted"/>
<dbReference type="Pfam" id="PF14420">
    <property type="entry name" value="Clr5"/>
    <property type="match status" value="1"/>
</dbReference>
<gene>
    <name evidence="2" type="ORF">LTR84_011870</name>
</gene>
<accession>A0AAV9NHN6</accession>
<keyword evidence="3" id="KW-1185">Reference proteome</keyword>
<reference evidence="2 3" key="1">
    <citation type="submission" date="2023-08" db="EMBL/GenBank/DDBJ databases">
        <title>Black Yeasts Isolated from many extreme environments.</title>
        <authorList>
            <person name="Coleine C."/>
            <person name="Stajich J.E."/>
            <person name="Selbmann L."/>
        </authorList>
    </citation>
    <scope>NUCLEOTIDE SEQUENCE [LARGE SCALE GENOMIC DNA]</scope>
    <source>
        <strain evidence="2 3">CCFEE 5792</strain>
    </source>
</reference>
<evidence type="ECO:0000313" key="2">
    <source>
        <dbReference type="EMBL" id="KAK5057869.1"/>
    </source>
</evidence>
<evidence type="ECO:0000313" key="3">
    <source>
        <dbReference type="Proteomes" id="UP001358417"/>
    </source>
</evidence>
<dbReference type="PANTHER" id="PTHR38788:SF3">
    <property type="entry name" value="CLR5 DOMAIN-CONTAINING PROTEIN"/>
    <property type="match status" value="1"/>
</dbReference>
<dbReference type="RefSeq" id="XP_064708987.1">
    <property type="nucleotide sequence ID" value="XM_064855398.1"/>
</dbReference>
<dbReference type="GeneID" id="89980020"/>
<dbReference type="PANTHER" id="PTHR38788">
    <property type="entry name" value="CLR5 DOMAIN-CONTAINING PROTEIN"/>
    <property type="match status" value="1"/>
</dbReference>
<dbReference type="InterPro" id="IPR025676">
    <property type="entry name" value="Clr5_dom"/>
</dbReference>
<organism evidence="2 3">
    <name type="scientific">Exophiala bonariae</name>
    <dbReference type="NCBI Taxonomy" id="1690606"/>
    <lineage>
        <taxon>Eukaryota</taxon>
        <taxon>Fungi</taxon>
        <taxon>Dikarya</taxon>
        <taxon>Ascomycota</taxon>
        <taxon>Pezizomycotina</taxon>
        <taxon>Eurotiomycetes</taxon>
        <taxon>Chaetothyriomycetidae</taxon>
        <taxon>Chaetothyriales</taxon>
        <taxon>Herpotrichiellaceae</taxon>
        <taxon>Exophiala</taxon>
    </lineage>
</organism>
<dbReference type="EMBL" id="JAVRRD010000006">
    <property type="protein sequence ID" value="KAK5057869.1"/>
    <property type="molecule type" value="Genomic_DNA"/>
</dbReference>
<dbReference type="AlphaFoldDB" id="A0AAV9NHN6"/>
<sequence>MTLRDVMQRVEEDHGLRATEQMYKKRLKSWNLSKHIKADEKEKVLGKLLHDEPATTDISHVRHDKLVRYAKSRVKSGTLDRDGLTMVVDLGRLQKNKHSSTQRPNVVRRAGMLASRNAKTRAATSPPPSLSLPDGPANLDMFLRSMRAVIAREREESLLGLSFSPDGIFVALNEGLAHWRAGEVSLACGSFSDAAQLLSEDIQGPVVIVSRITYCISSIVWGNIREKIFIGFARFMAKVTLEKQGKDFPLTRMLKHLRREQSIDAQLAIWACALDDYQISQQNVVHWWNMAQRRWRWCLRSGKPELATRYCKYAIAESRRIGVLTSDMEREAQQDFEPTNHAPGP</sequence>
<name>A0AAV9NHN6_9EURO</name>